<dbReference type="InterPro" id="IPR005467">
    <property type="entry name" value="His_kinase_dom"/>
</dbReference>
<dbReference type="RefSeq" id="WP_138565452.1">
    <property type="nucleotide sequence ID" value="NZ_CP040602.1"/>
</dbReference>
<dbReference type="OrthoDB" id="9815750at2"/>
<evidence type="ECO:0000313" key="10">
    <source>
        <dbReference type="Proteomes" id="UP000304864"/>
    </source>
</evidence>
<keyword evidence="6" id="KW-0067">ATP-binding</keyword>
<accession>A0A4P9K775</accession>
<keyword evidence="5 9" id="KW-0418">Kinase</keyword>
<dbReference type="SMART" id="SM00387">
    <property type="entry name" value="HATPase_c"/>
    <property type="match status" value="1"/>
</dbReference>
<dbReference type="PROSITE" id="PS50109">
    <property type="entry name" value="HIS_KIN"/>
    <property type="match status" value="1"/>
</dbReference>
<dbReference type="SUPFAM" id="SSF55874">
    <property type="entry name" value="ATPase domain of HSP90 chaperone/DNA topoisomerase II/histidine kinase"/>
    <property type="match status" value="1"/>
</dbReference>
<feature type="domain" description="Histidine kinase" evidence="8">
    <location>
        <begin position="168"/>
        <end position="368"/>
    </location>
</feature>
<dbReference type="GO" id="GO:0005524">
    <property type="term" value="F:ATP binding"/>
    <property type="evidence" value="ECO:0007669"/>
    <property type="project" value="UniProtKB-KW"/>
</dbReference>
<keyword evidence="7" id="KW-0472">Membrane</keyword>
<evidence type="ECO:0000256" key="3">
    <source>
        <dbReference type="ARBA" id="ARBA00022679"/>
    </source>
</evidence>
<keyword evidence="7" id="KW-1133">Transmembrane helix</keyword>
<proteinExistence type="predicted"/>
<dbReference type="InterPro" id="IPR050980">
    <property type="entry name" value="2C_sensor_his_kinase"/>
</dbReference>
<evidence type="ECO:0000256" key="2">
    <source>
        <dbReference type="ARBA" id="ARBA00012438"/>
    </source>
</evidence>
<keyword evidence="7" id="KW-0812">Transmembrane</keyword>
<feature type="transmembrane region" description="Helical" evidence="7">
    <location>
        <begin position="13"/>
        <end position="35"/>
    </location>
</feature>
<dbReference type="AlphaFoldDB" id="A0A4P9K775"/>
<dbReference type="GO" id="GO:0005886">
    <property type="term" value="C:plasma membrane"/>
    <property type="evidence" value="ECO:0007669"/>
    <property type="project" value="TreeGrafter"/>
</dbReference>
<evidence type="ECO:0000313" key="9">
    <source>
        <dbReference type="EMBL" id="QCU90778.1"/>
    </source>
</evidence>
<sequence length="381" mass="43636">MNDLFFLGIPQGIAHWLWLALIAMGTFLLFTAYYFHRKSKKLSRAISRLHELNQSCNQDALDFFNQAWPVLHRSGCIKMQANIDWFGESIPVIKGTIKGIRLIKQTHVIQRDDMRFEIMVYMHREAGQLESVSSVVLKTFLNILEQDLVLKQAEILTSQKRLERYQLFVQHEIKNISQFIQLLADQVNSIQTAEAKVKLVDRLAKTIPTMAQRARKTIEHMQQPLSEFYEGQMVRLQDLISDVVRMYGLDAYVSGDTTSHLPRQLLSEVFKNILGNFRDHENAEQPLDIAIAQTDDGATISIIIMAKNEQGNEFLAERMFEPFWTTSESGMGLGLFLARELLKQMEGSVSFFQNQGSFGFVVELPSSEDVKMMHAISKSDP</sequence>
<keyword evidence="4" id="KW-0547">Nucleotide-binding</keyword>
<dbReference type="Pfam" id="PF02518">
    <property type="entry name" value="HATPase_c"/>
    <property type="match status" value="1"/>
</dbReference>
<comment type="catalytic activity">
    <reaction evidence="1">
        <text>ATP + protein L-histidine = ADP + protein N-phospho-L-histidine.</text>
        <dbReference type="EC" id="2.7.13.3"/>
    </reaction>
</comment>
<keyword evidence="10" id="KW-1185">Reference proteome</keyword>
<dbReference type="PANTHER" id="PTHR44936:SF10">
    <property type="entry name" value="SENSOR PROTEIN RSTB"/>
    <property type="match status" value="1"/>
</dbReference>
<dbReference type="GO" id="GO:0000155">
    <property type="term" value="F:phosphorelay sensor kinase activity"/>
    <property type="evidence" value="ECO:0007669"/>
    <property type="project" value="TreeGrafter"/>
</dbReference>
<dbReference type="KEGG" id="thig:FE785_09130"/>
<evidence type="ECO:0000256" key="5">
    <source>
        <dbReference type="ARBA" id="ARBA00022777"/>
    </source>
</evidence>
<evidence type="ECO:0000256" key="1">
    <source>
        <dbReference type="ARBA" id="ARBA00000085"/>
    </source>
</evidence>
<evidence type="ECO:0000256" key="4">
    <source>
        <dbReference type="ARBA" id="ARBA00022741"/>
    </source>
</evidence>
<evidence type="ECO:0000256" key="7">
    <source>
        <dbReference type="SAM" id="Phobius"/>
    </source>
</evidence>
<organism evidence="9 10">
    <name type="scientific">Thiomicrorhabdus sediminis</name>
    <dbReference type="NCBI Taxonomy" id="2580412"/>
    <lineage>
        <taxon>Bacteria</taxon>
        <taxon>Pseudomonadati</taxon>
        <taxon>Pseudomonadota</taxon>
        <taxon>Gammaproteobacteria</taxon>
        <taxon>Thiotrichales</taxon>
        <taxon>Piscirickettsiaceae</taxon>
        <taxon>Thiomicrorhabdus</taxon>
    </lineage>
</organism>
<name>A0A4P9K775_9GAMM</name>
<dbReference type="EMBL" id="CP040602">
    <property type="protein sequence ID" value="QCU90778.1"/>
    <property type="molecule type" value="Genomic_DNA"/>
</dbReference>
<dbReference type="PANTHER" id="PTHR44936">
    <property type="entry name" value="SENSOR PROTEIN CREC"/>
    <property type="match status" value="1"/>
</dbReference>
<dbReference type="Gene3D" id="3.30.565.10">
    <property type="entry name" value="Histidine kinase-like ATPase, C-terminal domain"/>
    <property type="match status" value="1"/>
</dbReference>
<evidence type="ECO:0000259" key="8">
    <source>
        <dbReference type="PROSITE" id="PS50109"/>
    </source>
</evidence>
<dbReference type="InterPro" id="IPR004358">
    <property type="entry name" value="Sig_transdc_His_kin-like_C"/>
</dbReference>
<dbReference type="EC" id="2.7.13.3" evidence="2"/>
<dbReference type="Proteomes" id="UP000304864">
    <property type="component" value="Chromosome"/>
</dbReference>
<dbReference type="InterPro" id="IPR036890">
    <property type="entry name" value="HATPase_C_sf"/>
</dbReference>
<keyword evidence="3" id="KW-0808">Transferase</keyword>
<dbReference type="InterPro" id="IPR003594">
    <property type="entry name" value="HATPase_dom"/>
</dbReference>
<protein>
    <recommendedName>
        <fullName evidence="2">histidine kinase</fullName>
        <ecNumber evidence="2">2.7.13.3</ecNumber>
    </recommendedName>
</protein>
<gene>
    <name evidence="9" type="ORF">FE785_09130</name>
</gene>
<evidence type="ECO:0000256" key="6">
    <source>
        <dbReference type="ARBA" id="ARBA00022840"/>
    </source>
</evidence>
<reference evidence="9 10" key="1">
    <citation type="submission" date="2019-05" db="EMBL/GenBank/DDBJ databases">
        <title>Thiomicrorhabdus sediminis sp. nov, a novel sulfur-oxidizing bacterium isolated from coastal sediment.</title>
        <authorList>
            <person name="Liu X."/>
        </authorList>
    </citation>
    <scope>NUCLEOTIDE SEQUENCE [LARGE SCALE GENOMIC DNA]</scope>
    <source>
        <strain evidence="9 10">G1</strain>
    </source>
</reference>
<dbReference type="PRINTS" id="PR00344">
    <property type="entry name" value="BCTRLSENSOR"/>
</dbReference>